<organism evidence="2 3">
    <name type="scientific">Tetrahymena thermophila (strain SB210)</name>
    <dbReference type="NCBI Taxonomy" id="312017"/>
    <lineage>
        <taxon>Eukaryota</taxon>
        <taxon>Sar</taxon>
        <taxon>Alveolata</taxon>
        <taxon>Ciliophora</taxon>
        <taxon>Intramacronucleata</taxon>
        <taxon>Oligohymenophorea</taxon>
        <taxon>Hymenostomatida</taxon>
        <taxon>Tetrahymenina</taxon>
        <taxon>Tetrahymenidae</taxon>
        <taxon>Tetrahymena</taxon>
    </lineage>
</organism>
<sequence length="407" mass="49390">MFNVHLYEKKLKIKNDVEKQKDDFIKGLQKRKEKQNELAANYKKRVENFVINMLENPIVTQEYKGPTAYKIRDEFPEKFLKDPQVYIKGFKHEKDRIRESYERNQDLDYMPNQTVAHYQFRDRNMDKEIQPEMRFTAKTSLERIEQFLKDHMQTQVENIDFRDKKKQKKFMDNFPEYQSPWERRRLLAKEIAKNLLPSLHNKTHFNAATSLYNSCPVSLCDKQTRSQPNLMPKLDQQAEAQDQDDKDANQKAKGQVKSKSKDPKLTKMTLNKEKRKLQEDLLKIRNLKQKTKKLIKWKLLILQKRQKKYYNCVMLQRKKIKKQSMQEKVRVIQFLLQIDQYQKCIKIFIIKIFLFHKYTNEVNKQIKYKIINQQINKQSLLVFLYINKYIQIQTTQLYQIIRNQLSF</sequence>
<proteinExistence type="predicted"/>
<dbReference type="eggNOG" id="ENOG502SKWC">
    <property type="taxonomic scope" value="Eukaryota"/>
</dbReference>
<gene>
    <name evidence="2" type="ORF">TTHERM_00143720</name>
</gene>
<dbReference type="OrthoDB" id="285940at2759"/>
<dbReference type="AlphaFoldDB" id="I7LU96"/>
<evidence type="ECO:0000256" key="1">
    <source>
        <dbReference type="SAM" id="MobiDB-lite"/>
    </source>
</evidence>
<name>I7LU96_TETTS</name>
<dbReference type="Proteomes" id="UP000009168">
    <property type="component" value="Unassembled WGS sequence"/>
</dbReference>
<dbReference type="KEGG" id="tet:TTHERM_00143720"/>
<accession>I7LU96</accession>
<keyword evidence="3" id="KW-1185">Reference proteome</keyword>
<dbReference type="GeneID" id="7827535"/>
<protein>
    <submittedName>
        <fullName evidence="2">Uncharacterized protein</fullName>
    </submittedName>
</protein>
<reference evidence="3" key="1">
    <citation type="journal article" date="2006" name="PLoS Biol.">
        <title>Macronuclear genome sequence of the ciliate Tetrahymena thermophila, a model eukaryote.</title>
        <authorList>
            <person name="Eisen J.A."/>
            <person name="Coyne R.S."/>
            <person name="Wu M."/>
            <person name="Wu D."/>
            <person name="Thiagarajan M."/>
            <person name="Wortman J.R."/>
            <person name="Badger J.H."/>
            <person name="Ren Q."/>
            <person name="Amedeo P."/>
            <person name="Jones K.M."/>
            <person name="Tallon L.J."/>
            <person name="Delcher A.L."/>
            <person name="Salzberg S.L."/>
            <person name="Silva J.C."/>
            <person name="Haas B.J."/>
            <person name="Majoros W.H."/>
            <person name="Farzad M."/>
            <person name="Carlton J.M."/>
            <person name="Smith R.K. Jr."/>
            <person name="Garg J."/>
            <person name="Pearlman R.E."/>
            <person name="Karrer K.M."/>
            <person name="Sun L."/>
            <person name="Manning G."/>
            <person name="Elde N.C."/>
            <person name="Turkewitz A.P."/>
            <person name="Asai D.J."/>
            <person name="Wilkes D.E."/>
            <person name="Wang Y."/>
            <person name="Cai H."/>
            <person name="Collins K."/>
            <person name="Stewart B.A."/>
            <person name="Lee S.R."/>
            <person name="Wilamowska K."/>
            <person name="Weinberg Z."/>
            <person name="Ruzzo W.L."/>
            <person name="Wloga D."/>
            <person name="Gaertig J."/>
            <person name="Frankel J."/>
            <person name="Tsao C.-C."/>
            <person name="Gorovsky M.A."/>
            <person name="Keeling P.J."/>
            <person name="Waller R.F."/>
            <person name="Patron N.J."/>
            <person name="Cherry J.M."/>
            <person name="Stover N.A."/>
            <person name="Krieger C.J."/>
            <person name="del Toro C."/>
            <person name="Ryder H.F."/>
            <person name="Williamson S.C."/>
            <person name="Barbeau R.A."/>
            <person name="Hamilton E.P."/>
            <person name="Orias E."/>
        </authorList>
    </citation>
    <scope>NUCLEOTIDE SEQUENCE [LARGE SCALE GENOMIC DNA]</scope>
    <source>
        <strain evidence="3">SB210</strain>
    </source>
</reference>
<dbReference type="EMBL" id="GG662793">
    <property type="protein sequence ID" value="EAR90866.3"/>
    <property type="molecule type" value="Genomic_DNA"/>
</dbReference>
<evidence type="ECO:0000313" key="3">
    <source>
        <dbReference type="Proteomes" id="UP000009168"/>
    </source>
</evidence>
<evidence type="ECO:0000313" key="2">
    <source>
        <dbReference type="EMBL" id="EAR90866.3"/>
    </source>
</evidence>
<dbReference type="RefSeq" id="XP_001011111.3">
    <property type="nucleotide sequence ID" value="XM_001011111.3"/>
</dbReference>
<feature type="region of interest" description="Disordered" evidence="1">
    <location>
        <begin position="235"/>
        <end position="265"/>
    </location>
</feature>
<dbReference type="InParanoid" id="I7LU96"/>